<evidence type="ECO:0000256" key="4">
    <source>
        <dbReference type="ARBA" id="ARBA00022723"/>
    </source>
</evidence>
<evidence type="ECO:0000256" key="7">
    <source>
        <dbReference type="ARBA" id="ARBA00023015"/>
    </source>
</evidence>
<dbReference type="InterPro" id="IPR034768">
    <property type="entry name" value="4FE4S_WBL"/>
</dbReference>
<keyword evidence="10 11" id="KW-0804">Transcription</keyword>
<dbReference type="AlphaFoldDB" id="A0A0D8FVG1"/>
<dbReference type="GO" id="GO:0045892">
    <property type="term" value="P:negative regulation of DNA-templated transcription"/>
    <property type="evidence" value="ECO:0007669"/>
    <property type="project" value="TreeGrafter"/>
</dbReference>
<comment type="PTM">
    <text evidence="11">Upon Fe-S cluster removal intramolecular disulfide bonds are formed.</text>
</comment>
<dbReference type="GO" id="GO:0005737">
    <property type="term" value="C:cytoplasm"/>
    <property type="evidence" value="ECO:0007669"/>
    <property type="project" value="UniProtKB-SubCell"/>
</dbReference>
<evidence type="ECO:0000256" key="8">
    <source>
        <dbReference type="ARBA" id="ARBA00023125"/>
    </source>
</evidence>
<evidence type="ECO:0000256" key="5">
    <source>
        <dbReference type="ARBA" id="ARBA00023004"/>
    </source>
</evidence>
<dbReference type="eggNOG" id="ENOG5032S23">
    <property type="taxonomic scope" value="Bacteria"/>
</dbReference>
<evidence type="ECO:0000256" key="1">
    <source>
        <dbReference type="ARBA" id="ARBA00004496"/>
    </source>
</evidence>
<feature type="binding site" evidence="11">
    <location>
        <position position="63"/>
    </location>
    <ligand>
        <name>[4Fe-4S] cluster</name>
        <dbReference type="ChEBI" id="CHEBI:49883"/>
    </ligand>
</feature>
<comment type="PTM">
    <text evidence="11">The Fe-S cluster can be nitrosylated by nitric oxide (NO).</text>
</comment>
<dbReference type="GO" id="GO:0035731">
    <property type="term" value="F:dinitrosyl-iron complex binding"/>
    <property type="evidence" value="ECO:0007669"/>
    <property type="project" value="UniProtKB-UniRule"/>
</dbReference>
<evidence type="ECO:0000256" key="6">
    <source>
        <dbReference type="ARBA" id="ARBA00023014"/>
    </source>
</evidence>
<dbReference type="HAMAP" id="MF_01479">
    <property type="entry name" value="WhiB"/>
    <property type="match status" value="1"/>
</dbReference>
<comment type="cofactor">
    <cofactor evidence="11">
        <name>[4Fe-4S] cluster</name>
        <dbReference type="ChEBI" id="CHEBI:49883"/>
    </cofactor>
    <text evidence="11">Binds 1 [4Fe-4S] cluster per subunit. Following nitrosylation of the [4Fe-4S] cluster binds 1 [4Fe-8(NO)] cluster per subunit.</text>
</comment>
<comment type="subcellular location">
    <subcellularLocation>
        <location evidence="1 11">Cytoplasm</location>
    </subcellularLocation>
</comment>
<keyword evidence="8 11" id="KW-0238">DNA-binding</keyword>
<keyword evidence="11" id="KW-0963">Cytoplasm</keyword>
<dbReference type="InterPro" id="IPR003482">
    <property type="entry name" value="Whib"/>
</dbReference>
<keyword evidence="6 11" id="KW-0411">Iron-sulfur</keyword>
<keyword evidence="4 11" id="KW-0479">Metal-binding</keyword>
<comment type="similarity">
    <text evidence="2 11">Belongs to the WhiB family.</text>
</comment>
<dbReference type="GO" id="GO:0051539">
    <property type="term" value="F:4 iron, 4 sulfur cluster binding"/>
    <property type="evidence" value="ECO:0007669"/>
    <property type="project" value="UniProtKB-UniRule"/>
</dbReference>
<dbReference type="EMBL" id="JXUW01000009">
    <property type="protein sequence ID" value="KJE76944.1"/>
    <property type="molecule type" value="Genomic_DNA"/>
</dbReference>
<evidence type="ECO:0000256" key="11">
    <source>
        <dbReference type="HAMAP-Rule" id="MF_01479"/>
    </source>
</evidence>
<keyword evidence="9 11" id="KW-1015">Disulfide bond</keyword>
<keyword evidence="14" id="KW-1185">Reference proteome</keyword>
<dbReference type="GO" id="GO:0045454">
    <property type="term" value="P:cell redox homeostasis"/>
    <property type="evidence" value="ECO:0007669"/>
    <property type="project" value="TreeGrafter"/>
</dbReference>
<proteinExistence type="inferred from homology"/>
<keyword evidence="5 11" id="KW-0408">Iron</keyword>
<feature type="binding site" evidence="11">
    <location>
        <position position="72"/>
    </location>
    <ligand>
        <name>[4Fe-4S] cluster</name>
        <dbReference type="ChEBI" id="CHEBI:49883"/>
    </ligand>
</feature>
<gene>
    <name evidence="13" type="primary">whiD</name>
    <name evidence="11" type="synonym">whiB</name>
    <name evidence="13" type="ORF">FEAC_12680</name>
</gene>
<keyword evidence="3 11" id="KW-0004">4Fe-4S</keyword>
<dbReference type="STRING" id="1121877.FEAC_12680"/>
<dbReference type="GO" id="GO:0047134">
    <property type="term" value="F:protein-disulfide reductase [NAD(P)H] activity"/>
    <property type="evidence" value="ECO:0007669"/>
    <property type="project" value="TreeGrafter"/>
</dbReference>
<dbReference type="RefSeq" id="WP_201773859.1">
    <property type="nucleotide sequence ID" value="NZ_JQKF01000018.1"/>
</dbReference>
<accession>A0A0D8FVG1</accession>
<dbReference type="GO" id="GO:0046872">
    <property type="term" value="F:metal ion binding"/>
    <property type="evidence" value="ECO:0007669"/>
    <property type="project" value="UniProtKB-KW"/>
</dbReference>
<dbReference type="Pfam" id="PF02467">
    <property type="entry name" value="Whib"/>
    <property type="match status" value="1"/>
</dbReference>
<feature type="binding site" evidence="11">
    <location>
        <position position="30"/>
    </location>
    <ligand>
        <name>[4Fe-4S] cluster</name>
        <dbReference type="ChEBI" id="CHEBI:49883"/>
    </ligand>
</feature>
<feature type="binding site" evidence="11">
    <location>
        <position position="66"/>
    </location>
    <ligand>
        <name>[4Fe-4S] cluster</name>
        <dbReference type="ChEBI" id="CHEBI:49883"/>
    </ligand>
</feature>
<dbReference type="PROSITE" id="PS51674">
    <property type="entry name" value="4FE4S_WBL"/>
    <property type="match status" value="1"/>
</dbReference>
<dbReference type="GeneID" id="78374010"/>
<dbReference type="PANTHER" id="PTHR38839">
    <property type="entry name" value="TRANSCRIPTIONAL REGULATOR WHID-RELATED"/>
    <property type="match status" value="1"/>
</dbReference>
<evidence type="ECO:0000256" key="3">
    <source>
        <dbReference type="ARBA" id="ARBA00022485"/>
    </source>
</evidence>
<name>A0A0D8FVG1_9ACTN</name>
<evidence type="ECO:0000313" key="14">
    <source>
        <dbReference type="Proteomes" id="UP000032336"/>
    </source>
</evidence>
<evidence type="ECO:0000256" key="9">
    <source>
        <dbReference type="ARBA" id="ARBA00023157"/>
    </source>
</evidence>
<evidence type="ECO:0000313" key="13">
    <source>
        <dbReference type="EMBL" id="KJE76944.1"/>
    </source>
</evidence>
<reference evidence="13 14" key="1">
    <citation type="submission" date="2015-01" db="EMBL/GenBank/DDBJ databases">
        <title>Draft genome of the acidophilic iron oxidizer Ferrimicrobium acidiphilum strain T23.</title>
        <authorList>
            <person name="Poehlein A."/>
            <person name="Eisen S."/>
            <person name="Schloemann M."/>
            <person name="Johnson B.D."/>
            <person name="Daniel R."/>
            <person name="Muehling M."/>
        </authorList>
    </citation>
    <scope>NUCLEOTIDE SEQUENCE [LARGE SCALE GENOMIC DNA]</scope>
    <source>
        <strain evidence="13 14">T23</strain>
    </source>
</reference>
<dbReference type="GO" id="GO:0003677">
    <property type="term" value="F:DNA binding"/>
    <property type="evidence" value="ECO:0007669"/>
    <property type="project" value="UniProtKB-UniRule"/>
</dbReference>
<keyword evidence="7 11" id="KW-0805">Transcription regulation</keyword>
<comment type="caution">
    <text evidence="13">The sequence shown here is derived from an EMBL/GenBank/DDBJ whole genome shotgun (WGS) entry which is preliminary data.</text>
</comment>
<protein>
    <recommendedName>
        <fullName evidence="11">Transcriptional regulator WhiB</fullName>
    </recommendedName>
</protein>
<comment type="function">
    <text evidence="11">Acts as a transcriptional regulator. Probably redox-responsive. The apo- but not holo-form probably binds DNA.</text>
</comment>
<evidence type="ECO:0000259" key="12">
    <source>
        <dbReference type="PROSITE" id="PS51674"/>
    </source>
</evidence>
<evidence type="ECO:0000256" key="10">
    <source>
        <dbReference type="ARBA" id="ARBA00023163"/>
    </source>
</evidence>
<evidence type="ECO:0000256" key="2">
    <source>
        <dbReference type="ARBA" id="ARBA00006597"/>
    </source>
</evidence>
<organism evidence="13 14">
    <name type="scientific">Ferrimicrobium acidiphilum DSM 19497</name>
    <dbReference type="NCBI Taxonomy" id="1121877"/>
    <lineage>
        <taxon>Bacteria</taxon>
        <taxon>Bacillati</taxon>
        <taxon>Actinomycetota</taxon>
        <taxon>Acidimicrobiia</taxon>
        <taxon>Acidimicrobiales</taxon>
        <taxon>Acidimicrobiaceae</taxon>
        <taxon>Ferrimicrobium</taxon>
    </lineage>
</organism>
<sequence length="108" mass="12049">MLIGTAANNGGSLSMGGNMTGENWRDLAACRGWGLNLFFPPDEPRGESPGERRLRENQAKRVCRGCPVQQDCLNWALTKGESRGIWGGRNELERKAMVRARRHIRVVV</sequence>
<dbReference type="Proteomes" id="UP000032336">
    <property type="component" value="Unassembled WGS sequence"/>
</dbReference>
<feature type="domain" description="4Fe-4S Wbl-type" evidence="12">
    <location>
        <begin position="29"/>
        <end position="96"/>
    </location>
</feature>